<evidence type="ECO:0000256" key="3">
    <source>
        <dbReference type="ARBA" id="ARBA00022723"/>
    </source>
</evidence>
<evidence type="ECO:0000256" key="4">
    <source>
        <dbReference type="ARBA" id="ARBA00022771"/>
    </source>
</evidence>
<proteinExistence type="inferred from homology"/>
<feature type="region of interest" description="Disordered" evidence="7">
    <location>
        <begin position="1"/>
        <end position="30"/>
    </location>
</feature>
<feature type="compositionally biased region" description="Acidic residues" evidence="7">
    <location>
        <begin position="481"/>
        <end position="496"/>
    </location>
</feature>
<keyword evidence="5" id="KW-0862">Zinc</keyword>
<reference evidence="11 12" key="1">
    <citation type="journal article" date="2018" name="Nat. Ecol. Evol.">
        <title>Pezizomycetes genomes reveal the molecular basis of ectomycorrhizal truffle lifestyle.</title>
        <authorList>
            <person name="Murat C."/>
            <person name="Payen T."/>
            <person name="Noel B."/>
            <person name="Kuo A."/>
            <person name="Morin E."/>
            <person name="Chen J."/>
            <person name="Kohler A."/>
            <person name="Krizsan K."/>
            <person name="Balestrini R."/>
            <person name="Da Silva C."/>
            <person name="Montanini B."/>
            <person name="Hainaut M."/>
            <person name="Levati E."/>
            <person name="Barry K.W."/>
            <person name="Belfiori B."/>
            <person name="Cichocki N."/>
            <person name="Clum A."/>
            <person name="Dockter R.B."/>
            <person name="Fauchery L."/>
            <person name="Guy J."/>
            <person name="Iotti M."/>
            <person name="Le Tacon F."/>
            <person name="Lindquist E.A."/>
            <person name="Lipzen A."/>
            <person name="Malagnac F."/>
            <person name="Mello A."/>
            <person name="Molinier V."/>
            <person name="Miyauchi S."/>
            <person name="Poulain J."/>
            <person name="Riccioni C."/>
            <person name="Rubini A."/>
            <person name="Sitrit Y."/>
            <person name="Splivallo R."/>
            <person name="Traeger S."/>
            <person name="Wang M."/>
            <person name="Zifcakova L."/>
            <person name="Wipf D."/>
            <person name="Zambonelli A."/>
            <person name="Paolocci F."/>
            <person name="Nowrousian M."/>
            <person name="Ottonello S."/>
            <person name="Baldrian P."/>
            <person name="Spatafora J.W."/>
            <person name="Henrissat B."/>
            <person name="Nagy L.G."/>
            <person name="Aury J.M."/>
            <person name="Wincker P."/>
            <person name="Grigoriev I.V."/>
            <person name="Bonfante P."/>
            <person name="Martin F.M."/>
        </authorList>
    </citation>
    <scope>NUCLEOTIDE SEQUENCE [LARGE SCALE GENOMIC DNA]</scope>
    <source>
        <strain evidence="11 12">RN42</strain>
    </source>
</reference>
<name>A0A3N4IFA8_ASCIM</name>
<keyword evidence="4" id="KW-0863">Zinc-finger</keyword>
<feature type="compositionally biased region" description="Basic and acidic residues" evidence="7">
    <location>
        <begin position="17"/>
        <end position="30"/>
    </location>
</feature>
<feature type="region of interest" description="Disordered" evidence="7">
    <location>
        <begin position="476"/>
        <end position="526"/>
    </location>
</feature>
<feature type="compositionally biased region" description="Polar residues" evidence="7">
    <location>
        <begin position="1"/>
        <end position="10"/>
    </location>
</feature>
<evidence type="ECO:0000256" key="2">
    <source>
        <dbReference type="ARBA" id="ARBA00012900"/>
    </source>
</evidence>
<dbReference type="GO" id="GO:0008270">
    <property type="term" value="F:zinc ion binding"/>
    <property type="evidence" value="ECO:0007669"/>
    <property type="project" value="UniProtKB-KW"/>
</dbReference>
<dbReference type="InterPro" id="IPR001965">
    <property type="entry name" value="Znf_PHD"/>
</dbReference>
<dbReference type="SMART" id="SM00558">
    <property type="entry name" value="JmjC"/>
    <property type="match status" value="1"/>
</dbReference>
<evidence type="ECO:0000256" key="1">
    <source>
        <dbReference type="ARBA" id="ARBA00009711"/>
    </source>
</evidence>
<feature type="compositionally biased region" description="Polar residues" evidence="7">
    <location>
        <begin position="153"/>
        <end position="162"/>
    </location>
</feature>
<dbReference type="Gene3D" id="2.60.120.650">
    <property type="entry name" value="Cupin"/>
    <property type="match status" value="2"/>
</dbReference>
<feature type="domain" description="PHD-type" evidence="10">
    <location>
        <begin position="539"/>
        <end position="664"/>
    </location>
</feature>
<dbReference type="EMBL" id="ML119668">
    <property type="protein sequence ID" value="RPA82871.1"/>
    <property type="molecule type" value="Genomic_DNA"/>
</dbReference>
<keyword evidence="12" id="KW-1185">Reference proteome</keyword>
<dbReference type="GO" id="GO:0010468">
    <property type="term" value="P:regulation of gene expression"/>
    <property type="evidence" value="ECO:0007669"/>
    <property type="project" value="TreeGrafter"/>
</dbReference>
<dbReference type="PROSITE" id="PS51184">
    <property type="entry name" value="JMJC"/>
    <property type="match status" value="1"/>
</dbReference>
<dbReference type="GO" id="GO:0005634">
    <property type="term" value="C:nucleus"/>
    <property type="evidence" value="ECO:0007669"/>
    <property type="project" value="TreeGrafter"/>
</dbReference>
<dbReference type="GO" id="GO:0140684">
    <property type="term" value="F:histone H3K9me2/H3K9me3 demethylase activity"/>
    <property type="evidence" value="ECO:0007669"/>
    <property type="project" value="UniProtKB-EC"/>
</dbReference>
<evidence type="ECO:0000256" key="7">
    <source>
        <dbReference type="SAM" id="MobiDB-lite"/>
    </source>
</evidence>
<organism evidence="11 12">
    <name type="scientific">Ascobolus immersus RN42</name>
    <dbReference type="NCBI Taxonomy" id="1160509"/>
    <lineage>
        <taxon>Eukaryota</taxon>
        <taxon>Fungi</taxon>
        <taxon>Dikarya</taxon>
        <taxon>Ascomycota</taxon>
        <taxon>Pezizomycotina</taxon>
        <taxon>Pezizomycetes</taxon>
        <taxon>Pezizales</taxon>
        <taxon>Ascobolaceae</taxon>
        <taxon>Ascobolus</taxon>
    </lineage>
</organism>
<protein>
    <recommendedName>
        <fullName evidence="2">[histone H3]-trimethyl-L-lysine(9) demethylase</fullName>
        <ecNumber evidence="2">1.14.11.66</ecNumber>
    </recommendedName>
</protein>
<dbReference type="OrthoDB" id="9547406at2759"/>
<dbReference type="PROSITE" id="PS51805">
    <property type="entry name" value="EPHD"/>
    <property type="match status" value="1"/>
</dbReference>
<feature type="compositionally biased region" description="Basic residues" evidence="7">
    <location>
        <begin position="230"/>
        <end position="242"/>
    </location>
</feature>
<dbReference type="AlphaFoldDB" id="A0A3N4IFA8"/>
<sequence>MASSSPSPTDFSVVVDKQPDPETIYEKDPMDDVEPAVVDHYWDGGKVPVFKPTMEEFKDFARYMKAVHPHGMKSGICKIIPPAEWVAANPPLDDKVKSIRVKNPIEQQIAGSNGEYSQVNFVKQRSYNLPQWRQLCEASEHQPPARRGERRLNQNARGQTESAKQQRARRAKKKLEEEQAMRTPVPEVKEEEIDTVMTDNPAHPPTPAKSPKREHHLETPEPSQLDSKGRQPRARRSTRRSRKVEPEDDGLFEGFDYRLANPEDFTPERCAELEKHYWKSLTFNSPLYGADMPGSLFDERTTCWNVAQLPNILDCLGKKIPGVNTAYLYCGMWKSTFAWHLEDVDLYSINYIHFGAPKQWYSISQEDAPRFESVMKAIWPNEAKKCDQFLRHKTFLVSPSLLAQRGIKVNRLVHYEHEFVITFPYGYHSGYNLGYNCAESVNFATEAWLEYGRIAKKCECIDDAVWVDVREVERKLRGEPTDSESESTDEDEDEDQEKSLGHPLSPPDSIDGPPSKRRKRDRRGPRFFKRGDEPVCLYKSPCCLCPNDFKHETLLETEDGLKAHRVCALYTDEVSLKDDNESGKEIVCNINKVTKARLNLKCTYCRLTKGSCFQCSEPSCVRAYHATCAALAGVAVQYLDSVSYAEDGTELFEVKPHFKCKFHRTKRTKDATVEQLEADSTITTYAQSLEKNEVVQAQYLKDFNGGTDIFAGVVLENRKSEHTVVIEVIPEGLVRSCIL</sequence>
<accession>A0A3N4IFA8</accession>
<keyword evidence="3" id="KW-0479">Metal-binding</keyword>
<dbReference type="SMART" id="SM00545">
    <property type="entry name" value="JmjN"/>
    <property type="match status" value="1"/>
</dbReference>
<dbReference type="Pfam" id="PF02373">
    <property type="entry name" value="JmjC"/>
    <property type="match status" value="1"/>
</dbReference>
<dbReference type="PROSITE" id="PS51183">
    <property type="entry name" value="JMJN"/>
    <property type="match status" value="1"/>
</dbReference>
<feature type="domain" description="JmjC" evidence="9">
    <location>
        <begin position="298"/>
        <end position="460"/>
    </location>
</feature>
<feature type="region of interest" description="Disordered" evidence="7">
    <location>
        <begin position="139"/>
        <end position="247"/>
    </location>
</feature>
<dbReference type="InterPro" id="IPR003349">
    <property type="entry name" value="JmjN"/>
</dbReference>
<dbReference type="PANTHER" id="PTHR10694">
    <property type="entry name" value="LYSINE-SPECIFIC DEMETHYLASE"/>
    <property type="match status" value="1"/>
</dbReference>
<dbReference type="EC" id="1.14.11.66" evidence="2"/>
<evidence type="ECO:0000259" key="10">
    <source>
        <dbReference type="PROSITE" id="PS51805"/>
    </source>
</evidence>
<evidence type="ECO:0000259" key="9">
    <source>
        <dbReference type="PROSITE" id="PS51184"/>
    </source>
</evidence>
<evidence type="ECO:0000256" key="6">
    <source>
        <dbReference type="ARBA" id="ARBA00049349"/>
    </source>
</evidence>
<dbReference type="FunFam" id="2.60.120.650:FF:000024">
    <property type="entry name" value="Putative jumonji family transcription factor"/>
    <property type="match status" value="1"/>
</dbReference>
<comment type="similarity">
    <text evidence="1">Belongs to the JHDM3 histone demethylase family.</text>
</comment>
<gene>
    <name evidence="11" type="ORF">BJ508DRAFT_207733</name>
</gene>
<evidence type="ECO:0000313" key="12">
    <source>
        <dbReference type="Proteomes" id="UP000275078"/>
    </source>
</evidence>
<dbReference type="SUPFAM" id="SSF51197">
    <property type="entry name" value="Clavaminate synthase-like"/>
    <property type="match status" value="1"/>
</dbReference>
<dbReference type="Pfam" id="PF23258">
    <property type="entry name" value="DUF7072"/>
    <property type="match status" value="1"/>
</dbReference>
<feature type="domain" description="JmjN" evidence="8">
    <location>
        <begin position="47"/>
        <end position="88"/>
    </location>
</feature>
<dbReference type="Gene3D" id="3.30.40.10">
    <property type="entry name" value="Zinc/RING finger domain, C3HC4 (zinc finger)"/>
    <property type="match status" value="1"/>
</dbReference>
<feature type="compositionally biased region" description="Basic residues" evidence="7">
    <location>
        <begin position="515"/>
        <end position="526"/>
    </location>
</feature>
<dbReference type="InterPro" id="IPR034732">
    <property type="entry name" value="EPHD"/>
</dbReference>
<dbReference type="InterPro" id="IPR013083">
    <property type="entry name" value="Znf_RING/FYVE/PHD"/>
</dbReference>
<dbReference type="STRING" id="1160509.A0A3N4IFA8"/>
<comment type="catalytic activity">
    <reaction evidence="6">
        <text>N(6),N(6),N(6)-trimethyl-L-lysyl(9)-[histone H3] + 2 2-oxoglutarate + 2 O2 = N(6)-methyl-L-lysyl(9)-[histone H3] + 2 formaldehyde + 2 succinate + 2 CO2</text>
        <dbReference type="Rhea" id="RHEA:60200"/>
        <dbReference type="Rhea" id="RHEA-COMP:15538"/>
        <dbReference type="Rhea" id="RHEA-COMP:15542"/>
        <dbReference type="ChEBI" id="CHEBI:15379"/>
        <dbReference type="ChEBI" id="CHEBI:16526"/>
        <dbReference type="ChEBI" id="CHEBI:16810"/>
        <dbReference type="ChEBI" id="CHEBI:16842"/>
        <dbReference type="ChEBI" id="CHEBI:30031"/>
        <dbReference type="ChEBI" id="CHEBI:61929"/>
        <dbReference type="ChEBI" id="CHEBI:61961"/>
        <dbReference type="EC" id="1.14.11.66"/>
    </reaction>
</comment>
<dbReference type="InterPro" id="IPR055500">
    <property type="entry name" value="DUF7072"/>
</dbReference>
<evidence type="ECO:0000259" key="8">
    <source>
        <dbReference type="PROSITE" id="PS51183"/>
    </source>
</evidence>
<dbReference type="GO" id="GO:0000785">
    <property type="term" value="C:chromatin"/>
    <property type="evidence" value="ECO:0007669"/>
    <property type="project" value="TreeGrafter"/>
</dbReference>
<dbReference type="SMART" id="SM00249">
    <property type="entry name" value="PHD"/>
    <property type="match status" value="1"/>
</dbReference>
<dbReference type="Pfam" id="PF02375">
    <property type="entry name" value="JmjN"/>
    <property type="match status" value="1"/>
</dbReference>
<dbReference type="Pfam" id="PF13832">
    <property type="entry name" value="zf-HC5HC2H_2"/>
    <property type="match status" value="1"/>
</dbReference>
<dbReference type="PANTHER" id="PTHR10694:SF7">
    <property type="entry name" value="[HISTONE H3]-TRIMETHYL-L-LYSINE(9) DEMETHYLASE"/>
    <property type="match status" value="1"/>
</dbReference>
<dbReference type="CDD" id="cd15571">
    <property type="entry name" value="ePHD"/>
    <property type="match status" value="1"/>
</dbReference>
<dbReference type="Proteomes" id="UP000275078">
    <property type="component" value="Unassembled WGS sequence"/>
</dbReference>
<dbReference type="InterPro" id="IPR003347">
    <property type="entry name" value="JmjC_dom"/>
</dbReference>
<evidence type="ECO:0000256" key="5">
    <source>
        <dbReference type="ARBA" id="ARBA00022833"/>
    </source>
</evidence>
<dbReference type="GO" id="GO:0051864">
    <property type="term" value="F:histone H3K36 demethylase activity"/>
    <property type="evidence" value="ECO:0007669"/>
    <property type="project" value="TreeGrafter"/>
</dbReference>
<evidence type="ECO:0000313" key="11">
    <source>
        <dbReference type="EMBL" id="RPA82871.1"/>
    </source>
</evidence>